<protein>
    <submittedName>
        <fullName evidence="6">LysR family glycine cleavage system transcriptional activator</fullName>
    </submittedName>
</protein>
<accession>A0A7Y9LLT1</accession>
<dbReference type="Proteomes" id="UP000542125">
    <property type="component" value="Unassembled WGS sequence"/>
</dbReference>
<dbReference type="EMBL" id="JACBYR010000001">
    <property type="protein sequence ID" value="NYE82892.1"/>
    <property type="molecule type" value="Genomic_DNA"/>
</dbReference>
<dbReference type="Gene3D" id="1.10.10.10">
    <property type="entry name" value="Winged helix-like DNA-binding domain superfamily/Winged helix DNA-binding domain"/>
    <property type="match status" value="1"/>
</dbReference>
<dbReference type="RefSeq" id="WP_179586125.1">
    <property type="nucleotide sequence ID" value="NZ_JACBYR010000001.1"/>
</dbReference>
<evidence type="ECO:0000313" key="7">
    <source>
        <dbReference type="Proteomes" id="UP000542125"/>
    </source>
</evidence>
<comment type="caution">
    <text evidence="6">The sequence shown here is derived from an EMBL/GenBank/DDBJ whole genome shotgun (WGS) entry which is preliminary data.</text>
</comment>
<dbReference type="CDD" id="cd08432">
    <property type="entry name" value="PBP2_GcdR_TrpI_HvrB_AmpR_like"/>
    <property type="match status" value="1"/>
</dbReference>
<evidence type="ECO:0000256" key="4">
    <source>
        <dbReference type="ARBA" id="ARBA00023163"/>
    </source>
</evidence>
<gene>
    <name evidence="6" type="ORF">FHW18_002163</name>
</gene>
<dbReference type="Gene3D" id="3.40.190.10">
    <property type="entry name" value="Periplasmic binding protein-like II"/>
    <property type="match status" value="2"/>
</dbReference>
<dbReference type="InterPro" id="IPR058163">
    <property type="entry name" value="LysR-type_TF_proteobact-type"/>
</dbReference>
<dbReference type="PROSITE" id="PS50931">
    <property type="entry name" value="HTH_LYSR"/>
    <property type="match status" value="1"/>
</dbReference>
<evidence type="ECO:0000259" key="5">
    <source>
        <dbReference type="PROSITE" id="PS50931"/>
    </source>
</evidence>
<comment type="similarity">
    <text evidence="1">Belongs to the LysR transcriptional regulatory family.</text>
</comment>
<reference evidence="6 7" key="1">
    <citation type="submission" date="2020-07" db="EMBL/GenBank/DDBJ databases">
        <title>Genomic Encyclopedia of Type Strains, Phase IV (KMG-V): Genome sequencing to study the core and pangenomes of soil and plant-associated prokaryotes.</title>
        <authorList>
            <person name="Whitman W."/>
        </authorList>
    </citation>
    <scope>NUCLEOTIDE SEQUENCE [LARGE SCALE GENOMIC DNA]</scope>
    <source>
        <strain evidence="6 7">SAS40</strain>
    </source>
</reference>
<organism evidence="6 7">
    <name type="scientific">Pigmentiphaga litoralis</name>
    <dbReference type="NCBI Taxonomy" id="516702"/>
    <lineage>
        <taxon>Bacteria</taxon>
        <taxon>Pseudomonadati</taxon>
        <taxon>Pseudomonadota</taxon>
        <taxon>Betaproteobacteria</taxon>
        <taxon>Burkholderiales</taxon>
        <taxon>Alcaligenaceae</taxon>
        <taxon>Pigmentiphaga</taxon>
    </lineage>
</organism>
<dbReference type="SUPFAM" id="SSF46785">
    <property type="entry name" value="Winged helix' DNA-binding domain"/>
    <property type="match status" value="1"/>
</dbReference>
<dbReference type="PANTHER" id="PTHR30537:SF26">
    <property type="entry name" value="GLYCINE CLEAVAGE SYSTEM TRANSCRIPTIONAL ACTIVATOR"/>
    <property type="match status" value="1"/>
</dbReference>
<dbReference type="AlphaFoldDB" id="A0A7Y9LLT1"/>
<dbReference type="Pfam" id="PF03466">
    <property type="entry name" value="LysR_substrate"/>
    <property type="match status" value="1"/>
</dbReference>
<sequence length="294" mass="31403">MPTPLPSLTSLRAFEAAARLLSFKKAAEELSVTATAISHRIRVLESFVDRPLFVRQVRAVALTPDGATLYAAVSGAFQGMAAAIEQLRHPHRDTVTLSTTPAFAAKWLLPKLAAFQAAHPSIDLHVHASNAPANLNGGAADLAIRYGVGPFPGATATLLLRDRFAPVASPSLMPASDQDPATWPLVHFDWHRPTPAELSWPAWSRAAGIAFADPAAGPRYSEESHAIQAAIAGQGVALLSVLLVQDELKLGLLRVVSEPLLDAMAYHVLAPDRRPVSDAVQATRDWLIQVSHAD</sequence>
<dbReference type="SUPFAM" id="SSF53850">
    <property type="entry name" value="Periplasmic binding protein-like II"/>
    <property type="match status" value="1"/>
</dbReference>
<dbReference type="Pfam" id="PF00126">
    <property type="entry name" value="HTH_1"/>
    <property type="match status" value="1"/>
</dbReference>
<dbReference type="PANTHER" id="PTHR30537">
    <property type="entry name" value="HTH-TYPE TRANSCRIPTIONAL REGULATOR"/>
    <property type="match status" value="1"/>
</dbReference>
<evidence type="ECO:0000313" key="6">
    <source>
        <dbReference type="EMBL" id="NYE82892.1"/>
    </source>
</evidence>
<keyword evidence="7" id="KW-1185">Reference proteome</keyword>
<dbReference type="InterPro" id="IPR036390">
    <property type="entry name" value="WH_DNA-bd_sf"/>
</dbReference>
<feature type="domain" description="HTH lysR-type" evidence="5">
    <location>
        <begin position="6"/>
        <end position="63"/>
    </location>
</feature>
<keyword evidence="2" id="KW-0805">Transcription regulation</keyword>
<name>A0A7Y9LLT1_9BURK</name>
<keyword evidence="4" id="KW-0804">Transcription</keyword>
<dbReference type="InterPro" id="IPR000847">
    <property type="entry name" value="LysR_HTH_N"/>
</dbReference>
<dbReference type="GO" id="GO:0003700">
    <property type="term" value="F:DNA-binding transcription factor activity"/>
    <property type="evidence" value="ECO:0007669"/>
    <property type="project" value="InterPro"/>
</dbReference>
<evidence type="ECO:0000256" key="1">
    <source>
        <dbReference type="ARBA" id="ARBA00009437"/>
    </source>
</evidence>
<evidence type="ECO:0000256" key="2">
    <source>
        <dbReference type="ARBA" id="ARBA00023015"/>
    </source>
</evidence>
<dbReference type="GO" id="GO:0006351">
    <property type="term" value="P:DNA-templated transcription"/>
    <property type="evidence" value="ECO:0007669"/>
    <property type="project" value="TreeGrafter"/>
</dbReference>
<dbReference type="InterPro" id="IPR005119">
    <property type="entry name" value="LysR_subst-bd"/>
</dbReference>
<dbReference type="InterPro" id="IPR036388">
    <property type="entry name" value="WH-like_DNA-bd_sf"/>
</dbReference>
<keyword evidence="3" id="KW-0238">DNA-binding</keyword>
<dbReference type="GO" id="GO:0043565">
    <property type="term" value="F:sequence-specific DNA binding"/>
    <property type="evidence" value="ECO:0007669"/>
    <property type="project" value="TreeGrafter"/>
</dbReference>
<proteinExistence type="inferred from homology"/>
<evidence type="ECO:0000256" key="3">
    <source>
        <dbReference type="ARBA" id="ARBA00023125"/>
    </source>
</evidence>